<organism evidence="1 2">
    <name type="scientific">Decorospora gaudefroyi</name>
    <dbReference type="NCBI Taxonomy" id="184978"/>
    <lineage>
        <taxon>Eukaryota</taxon>
        <taxon>Fungi</taxon>
        <taxon>Dikarya</taxon>
        <taxon>Ascomycota</taxon>
        <taxon>Pezizomycotina</taxon>
        <taxon>Dothideomycetes</taxon>
        <taxon>Pleosporomycetidae</taxon>
        <taxon>Pleosporales</taxon>
        <taxon>Pleosporineae</taxon>
        <taxon>Pleosporaceae</taxon>
        <taxon>Decorospora</taxon>
    </lineage>
</organism>
<evidence type="ECO:0000313" key="2">
    <source>
        <dbReference type="Proteomes" id="UP000800040"/>
    </source>
</evidence>
<accession>A0A6A5KK45</accession>
<protein>
    <submittedName>
        <fullName evidence="1">Uncharacterized protein</fullName>
    </submittedName>
</protein>
<keyword evidence="2" id="KW-1185">Reference proteome</keyword>
<dbReference type="AlphaFoldDB" id="A0A6A5KK45"/>
<gene>
    <name evidence="1" type="ORF">BDW02DRAFT_248172</name>
</gene>
<sequence length="151" mass="17287">MYLESRPKPTLREHGLREAWYTHAFMPGSLRPENEWLNRSSVTWLSQPQDCHVSDLKRSHSIIVPLAMAVRWRPFASPPRRSRERRWLPEALQRIASLSDCGLAVRGVKLEWVGVRRLGEPWGASKRCGCRLHGAGIQSAGQARCQPRLDL</sequence>
<evidence type="ECO:0000313" key="1">
    <source>
        <dbReference type="EMBL" id="KAF1836199.1"/>
    </source>
</evidence>
<dbReference type="EMBL" id="ML975276">
    <property type="protein sequence ID" value="KAF1836199.1"/>
    <property type="molecule type" value="Genomic_DNA"/>
</dbReference>
<dbReference type="Proteomes" id="UP000800040">
    <property type="component" value="Unassembled WGS sequence"/>
</dbReference>
<reference evidence="1" key="1">
    <citation type="submission" date="2020-01" db="EMBL/GenBank/DDBJ databases">
        <authorList>
            <consortium name="DOE Joint Genome Institute"/>
            <person name="Haridas S."/>
            <person name="Albert R."/>
            <person name="Binder M."/>
            <person name="Bloem J."/>
            <person name="Labutti K."/>
            <person name="Salamov A."/>
            <person name="Andreopoulos B."/>
            <person name="Baker S.E."/>
            <person name="Barry K."/>
            <person name="Bills G."/>
            <person name="Bluhm B.H."/>
            <person name="Cannon C."/>
            <person name="Castanera R."/>
            <person name="Culley D.E."/>
            <person name="Daum C."/>
            <person name="Ezra D."/>
            <person name="Gonzalez J.B."/>
            <person name="Henrissat B."/>
            <person name="Kuo A."/>
            <person name="Liang C."/>
            <person name="Lipzen A."/>
            <person name="Lutzoni F."/>
            <person name="Magnuson J."/>
            <person name="Mondo S."/>
            <person name="Nolan M."/>
            <person name="Ohm R."/>
            <person name="Pangilinan J."/>
            <person name="Park H.-J."/>
            <person name="Ramirez L."/>
            <person name="Alfaro M."/>
            <person name="Sun H."/>
            <person name="Tritt A."/>
            <person name="Yoshinaga Y."/>
            <person name="Zwiers L.-H."/>
            <person name="Turgeon B.G."/>
            <person name="Goodwin S.B."/>
            <person name="Spatafora J.W."/>
            <person name="Crous P.W."/>
            <person name="Grigoriev I.V."/>
        </authorList>
    </citation>
    <scope>NUCLEOTIDE SEQUENCE</scope>
    <source>
        <strain evidence="1">P77</strain>
    </source>
</reference>
<name>A0A6A5KK45_9PLEO</name>
<proteinExistence type="predicted"/>